<dbReference type="Pfam" id="PF13460">
    <property type="entry name" value="NAD_binding_10"/>
    <property type="match status" value="1"/>
</dbReference>
<dbReference type="GO" id="GO:0044877">
    <property type="term" value="F:protein-containing complex binding"/>
    <property type="evidence" value="ECO:0007669"/>
    <property type="project" value="TreeGrafter"/>
</dbReference>
<dbReference type="RefSeq" id="WP_295319504.1">
    <property type="nucleotide sequence ID" value="NZ_LT598653.1"/>
</dbReference>
<dbReference type="SUPFAM" id="SSF51735">
    <property type="entry name" value="NAD(P)-binding Rossmann-fold domains"/>
    <property type="match status" value="1"/>
</dbReference>
<dbReference type="KEGG" id="sphu:SPPYR_2383"/>
<dbReference type="EMBL" id="LT598653">
    <property type="protein sequence ID" value="SBV33503.1"/>
    <property type="molecule type" value="Genomic_DNA"/>
</dbReference>
<dbReference type="PANTHER" id="PTHR12126:SF11">
    <property type="entry name" value="NADH DEHYDROGENASE [UBIQUINONE] 1 ALPHA SUBCOMPLEX SUBUNIT 9, MITOCHONDRIAL"/>
    <property type="match status" value="1"/>
</dbReference>
<evidence type="ECO:0000313" key="2">
    <source>
        <dbReference type="EMBL" id="SBV33503.1"/>
    </source>
</evidence>
<dbReference type="InterPro" id="IPR051207">
    <property type="entry name" value="ComplexI_NDUFA9_subunit"/>
</dbReference>
<protein>
    <submittedName>
        <fullName evidence="2">Putative nucleoside-diphosphate sugar epimerase</fullName>
    </submittedName>
</protein>
<dbReference type="Gene3D" id="3.40.50.720">
    <property type="entry name" value="NAD(P)-binding Rossmann-like Domain"/>
    <property type="match status" value="1"/>
</dbReference>
<sequence length="250" mass="26559">MKITIIGGTGLIGRRLAARLRDAGHDVIAAARSTGVNTMSGEGLAEALAGAEVVVDASNSGYGDVADMRRFFAASSENLLAAARAASVGHVVALSAVGADRLKGGYFQAKRGQEERIAGAAVPFTILRSTPFFEFVYKIVDAGGDGDRMRLAPVTMQPVAADDVVDALAALVTEEPANGIVEVAGPDIFGLADLALQVLTAHEDPRWITIDPDALYFGARFDGEPLVCDDRRRRAPTRFEDWLRDWIAFA</sequence>
<accession>A0A1Y5PU12</accession>
<organism evidence="2">
    <name type="scientific">uncultured Sphingopyxis sp</name>
    <dbReference type="NCBI Taxonomy" id="310581"/>
    <lineage>
        <taxon>Bacteria</taxon>
        <taxon>Pseudomonadati</taxon>
        <taxon>Pseudomonadota</taxon>
        <taxon>Alphaproteobacteria</taxon>
        <taxon>Sphingomonadales</taxon>
        <taxon>Sphingomonadaceae</taxon>
        <taxon>Sphingopyxis</taxon>
        <taxon>environmental samples</taxon>
    </lineage>
</organism>
<evidence type="ECO:0000259" key="1">
    <source>
        <dbReference type="Pfam" id="PF13460"/>
    </source>
</evidence>
<dbReference type="InterPro" id="IPR016040">
    <property type="entry name" value="NAD(P)-bd_dom"/>
</dbReference>
<dbReference type="AlphaFoldDB" id="A0A1Y5PU12"/>
<proteinExistence type="predicted"/>
<reference evidence="2" key="1">
    <citation type="submission" date="2016-03" db="EMBL/GenBank/DDBJ databases">
        <authorList>
            <person name="Ploux O."/>
        </authorList>
    </citation>
    <scope>NUCLEOTIDE SEQUENCE</scope>
    <source>
        <strain evidence="2">UC10</strain>
    </source>
</reference>
<dbReference type="InterPro" id="IPR036291">
    <property type="entry name" value="NAD(P)-bd_dom_sf"/>
</dbReference>
<dbReference type="PANTHER" id="PTHR12126">
    <property type="entry name" value="NADH-UBIQUINONE OXIDOREDUCTASE 39 KDA SUBUNIT-RELATED"/>
    <property type="match status" value="1"/>
</dbReference>
<gene>
    <name evidence="2" type="ORF">SPPYR_2383</name>
</gene>
<feature type="domain" description="NAD(P)-binding" evidence="1">
    <location>
        <begin position="7"/>
        <end position="172"/>
    </location>
</feature>
<name>A0A1Y5PU12_9SPHN</name>